<evidence type="ECO:0000313" key="1">
    <source>
        <dbReference type="EMBL" id="KAL0936520.1"/>
    </source>
</evidence>
<name>A0ACC3YX48_COLTU</name>
<dbReference type="EMBL" id="VUJX02000005">
    <property type="protein sequence ID" value="KAL0936520.1"/>
    <property type="molecule type" value="Genomic_DNA"/>
</dbReference>
<evidence type="ECO:0000313" key="2">
    <source>
        <dbReference type="Proteomes" id="UP000805649"/>
    </source>
</evidence>
<protein>
    <submittedName>
        <fullName evidence="1">Uncharacterized protein</fullName>
    </submittedName>
</protein>
<dbReference type="Proteomes" id="UP000805649">
    <property type="component" value="Unassembled WGS sequence"/>
</dbReference>
<proteinExistence type="predicted"/>
<accession>A0ACC3YX48</accession>
<keyword evidence="2" id="KW-1185">Reference proteome</keyword>
<sequence length="472" mass="53604">MADAAKPKKRLPFKPTALRQKSNPKPVSKSDDEDNDDGSNLFNRGASVFEQELQEQERRMKRKQTEREKISQVSTVGNGRNSPSRTSRDQIKTGNFEDDDEDAREPGTPPSKRSRTSDDSPESRIRHSPSKRDDAETPSKRMTRAAASRTPRKQEPLPSKPVISIDDSDDDDDEDDIYDASPIRQPRRQSSQRDPSPLVIDDDDDDPFEVKNNAGAEEEEDDDDDDMAEYVRQAKARKEAMEKQAKEREAETTETVNIFVTSEIPGAGQRQFRFTLSKPLKVLRSAWIDVHKGRVDLPPEELSGVFLAWRRHRLYDLTTLRSLDLPGEYRKCTGDYDGFKDGWTNVHLQMWTQELWDENERRVARQRRHDLGEFSDDEGEGGGGGGSDAAAEAEQEEQKIKVLLKTKTDEPLKTSVRPSTTIGTLMELFRKMRGLAPDAPITLMFDGDELEESQTVEEADIGDMETIEVYLK</sequence>
<organism evidence="1 2">
    <name type="scientific">Colletotrichum truncatum</name>
    <name type="common">Anthracnose fungus</name>
    <name type="synonym">Colletotrichum capsici</name>
    <dbReference type="NCBI Taxonomy" id="5467"/>
    <lineage>
        <taxon>Eukaryota</taxon>
        <taxon>Fungi</taxon>
        <taxon>Dikarya</taxon>
        <taxon>Ascomycota</taxon>
        <taxon>Pezizomycotina</taxon>
        <taxon>Sordariomycetes</taxon>
        <taxon>Hypocreomycetidae</taxon>
        <taxon>Glomerellales</taxon>
        <taxon>Glomerellaceae</taxon>
        <taxon>Colletotrichum</taxon>
        <taxon>Colletotrichum truncatum species complex</taxon>
    </lineage>
</organism>
<reference evidence="1 2" key="1">
    <citation type="journal article" date="2020" name="Phytopathology">
        <title>Genome Sequence Resources of Colletotrichum truncatum, C. plurivorum, C. musicola, and C. sojae: Four Species Pathogenic to Soybean (Glycine max).</title>
        <authorList>
            <person name="Rogerio F."/>
            <person name="Boufleur T.R."/>
            <person name="Ciampi-Guillardi M."/>
            <person name="Sukno S.A."/>
            <person name="Thon M.R."/>
            <person name="Massola Junior N.S."/>
            <person name="Baroncelli R."/>
        </authorList>
    </citation>
    <scope>NUCLEOTIDE SEQUENCE [LARGE SCALE GENOMIC DNA]</scope>
    <source>
        <strain evidence="1 2">CMES1059</strain>
    </source>
</reference>
<comment type="caution">
    <text evidence="1">The sequence shown here is derived from an EMBL/GenBank/DDBJ whole genome shotgun (WGS) entry which is preliminary data.</text>
</comment>
<gene>
    <name evidence="1" type="ORF">CTRU02_208735</name>
</gene>